<dbReference type="Proteomes" id="UP000095282">
    <property type="component" value="Unplaced"/>
</dbReference>
<evidence type="ECO:0000256" key="1">
    <source>
        <dbReference type="SAM" id="MobiDB-lite"/>
    </source>
</evidence>
<reference evidence="3" key="1">
    <citation type="submission" date="2016-11" db="UniProtKB">
        <authorList>
            <consortium name="WormBaseParasite"/>
        </authorList>
    </citation>
    <scope>IDENTIFICATION</scope>
</reference>
<feature type="compositionally biased region" description="Acidic residues" evidence="1">
    <location>
        <begin position="90"/>
        <end position="122"/>
    </location>
</feature>
<evidence type="ECO:0000313" key="2">
    <source>
        <dbReference type="Proteomes" id="UP000095282"/>
    </source>
</evidence>
<keyword evidence="2" id="KW-1185">Reference proteome</keyword>
<accession>A0A1I7V483</accession>
<proteinExistence type="predicted"/>
<feature type="region of interest" description="Disordered" evidence="1">
    <location>
        <begin position="84"/>
        <end position="146"/>
    </location>
</feature>
<dbReference type="WBParaSite" id="Csp11.Scaffold630.g22229.t1">
    <property type="protein sequence ID" value="Csp11.Scaffold630.g22229.t1"/>
    <property type="gene ID" value="Csp11.Scaffold630.g22229"/>
</dbReference>
<name>A0A1I7V483_9PELO</name>
<feature type="compositionally biased region" description="Polar residues" evidence="1">
    <location>
        <begin position="130"/>
        <end position="146"/>
    </location>
</feature>
<sequence>MAVDHRFAYIQKWITPKSWTLVELDLEKYLKDEPLSGKSTPYTSPNEEDIEEFMNIDVLIFYDRPKETVPKLETLNELLTIKELTRLESEGEENGTDDDEFFADSDEETSDEEPEESDVDDAEMNKRYSNETVSPLSEPSSSITDT</sequence>
<organism evidence="2 3">
    <name type="scientific">Caenorhabditis tropicalis</name>
    <dbReference type="NCBI Taxonomy" id="1561998"/>
    <lineage>
        <taxon>Eukaryota</taxon>
        <taxon>Metazoa</taxon>
        <taxon>Ecdysozoa</taxon>
        <taxon>Nematoda</taxon>
        <taxon>Chromadorea</taxon>
        <taxon>Rhabditida</taxon>
        <taxon>Rhabditina</taxon>
        <taxon>Rhabditomorpha</taxon>
        <taxon>Rhabditoidea</taxon>
        <taxon>Rhabditidae</taxon>
        <taxon>Peloderinae</taxon>
        <taxon>Caenorhabditis</taxon>
    </lineage>
</organism>
<evidence type="ECO:0000313" key="3">
    <source>
        <dbReference type="WBParaSite" id="Csp11.Scaffold630.g22229.t1"/>
    </source>
</evidence>
<dbReference type="AlphaFoldDB" id="A0A1I7V483"/>
<protein>
    <submittedName>
        <fullName evidence="3">Anaphase-promoting complex subunit 13</fullName>
    </submittedName>
</protein>